<feature type="transmembrane region" description="Helical" evidence="9">
    <location>
        <begin position="334"/>
        <end position="352"/>
    </location>
</feature>
<dbReference type="Gene3D" id="1.10.3720.10">
    <property type="entry name" value="MetI-like"/>
    <property type="match status" value="1"/>
</dbReference>
<dbReference type="EMBL" id="CAFABA010000084">
    <property type="protein sequence ID" value="CAB4833936.1"/>
    <property type="molecule type" value="Genomic_DNA"/>
</dbReference>
<feature type="domain" description="ABC transmembrane type-1" evidence="10">
    <location>
        <begin position="149"/>
        <end position="352"/>
    </location>
</feature>
<feature type="transmembrane region" description="Helical" evidence="9">
    <location>
        <begin position="214"/>
        <end position="233"/>
    </location>
</feature>
<dbReference type="PANTHER" id="PTHR42922">
    <property type="entry name" value="PHOSPHATE TRANSPORT SYSTEM PERMEASE PROTEIN PSTA"/>
    <property type="match status" value="1"/>
</dbReference>
<sequence length="365" mass="38843">MTVTELRPPAAVANEAEPVIEAVPRKLRSFGINDWLELGASAGSAAAATGVVYLVMGWRGWLGPALWWLVLFLAIYRVVVGESNGSVAATDRVMTVIIGIGAAISVAALAWVVLFVVGKGIGKFRLSFFREDMAQVGPLDPGGGAKHAMIGTLQQVGIATAFSVPAAILTAIYLHEIKGRMSPVIRFFVDAMSGLPSIVAGLLVYTVWILRFGMGYSGFAASMALTVLMLPTVTRTAEEILRTVPDTLREAALALGAPQWRVVLRVVVPTASSGLMTAAILGVARAIGETAPVLLTAQYAAATNTNVFEGKQATLPMFVYQLIRQPNQTQIDRAWTGALTLLLMVLVLFVLARSIGERGRRKRGA</sequence>
<evidence type="ECO:0000313" key="12">
    <source>
        <dbReference type="EMBL" id="CAB4833936.1"/>
    </source>
</evidence>
<protein>
    <submittedName>
        <fullName evidence="13">Unannotated protein</fullName>
    </submittedName>
</protein>
<dbReference type="InterPro" id="IPR000515">
    <property type="entry name" value="MetI-like"/>
</dbReference>
<evidence type="ECO:0000313" key="13">
    <source>
        <dbReference type="EMBL" id="CAB4908978.1"/>
    </source>
</evidence>
<evidence type="ECO:0000256" key="4">
    <source>
        <dbReference type="ARBA" id="ARBA00022475"/>
    </source>
</evidence>
<dbReference type="Pfam" id="PF00528">
    <property type="entry name" value="BPD_transp_1"/>
    <property type="match status" value="1"/>
</dbReference>
<evidence type="ECO:0000256" key="8">
    <source>
        <dbReference type="ARBA" id="ARBA00023136"/>
    </source>
</evidence>
<feature type="transmembrane region" description="Helical" evidence="9">
    <location>
        <begin position="61"/>
        <end position="80"/>
    </location>
</feature>
<feature type="transmembrane region" description="Helical" evidence="9">
    <location>
        <begin position="35"/>
        <end position="55"/>
    </location>
</feature>
<dbReference type="SUPFAM" id="SSF161098">
    <property type="entry name" value="MetI-like"/>
    <property type="match status" value="1"/>
</dbReference>
<keyword evidence="3" id="KW-0813">Transport</keyword>
<gene>
    <name evidence="11" type="ORF">UFOPK2754_00597</name>
    <name evidence="12" type="ORF">UFOPK3139_01926</name>
    <name evidence="13" type="ORF">UFOPK3543_01357</name>
</gene>
<dbReference type="EMBL" id="CAFBMH010000043">
    <property type="protein sequence ID" value="CAB4908978.1"/>
    <property type="molecule type" value="Genomic_DNA"/>
</dbReference>
<evidence type="ECO:0000313" key="11">
    <source>
        <dbReference type="EMBL" id="CAB4732749.1"/>
    </source>
</evidence>
<dbReference type="PANTHER" id="PTHR42922:SF1">
    <property type="entry name" value="PHOSPHATE TRANSPORT SYSTEM PERMEASE PROTEIN PSTA"/>
    <property type="match status" value="1"/>
</dbReference>
<proteinExistence type="inferred from homology"/>
<evidence type="ECO:0000256" key="2">
    <source>
        <dbReference type="ARBA" id="ARBA00007069"/>
    </source>
</evidence>
<evidence type="ECO:0000256" key="7">
    <source>
        <dbReference type="ARBA" id="ARBA00022989"/>
    </source>
</evidence>
<feature type="transmembrane region" description="Helical" evidence="9">
    <location>
        <begin position="156"/>
        <end position="175"/>
    </location>
</feature>
<dbReference type="NCBIfam" id="TIGR00974">
    <property type="entry name" value="3a0107s02c"/>
    <property type="match status" value="1"/>
</dbReference>
<keyword evidence="6 9" id="KW-0812">Transmembrane</keyword>
<feature type="transmembrane region" description="Helical" evidence="9">
    <location>
        <begin position="187"/>
        <end position="208"/>
    </location>
</feature>
<dbReference type="PROSITE" id="PS50928">
    <property type="entry name" value="ABC_TM1"/>
    <property type="match status" value="1"/>
</dbReference>
<comment type="similarity">
    <text evidence="2">Belongs to the binding-protein-dependent transport system permease family. CysTW subfamily.</text>
</comment>
<dbReference type="GO" id="GO:0035435">
    <property type="term" value="P:phosphate ion transmembrane transport"/>
    <property type="evidence" value="ECO:0007669"/>
    <property type="project" value="InterPro"/>
</dbReference>
<accession>A0A6J7GQJ1</accession>
<evidence type="ECO:0000256" key="9">
    <source>
        <dbReference type="SAM" id="Phobius"/>
    </source>
</evidence>
<dbReference type="InterPro" id="IPR035906">
    <property type="entry name" value="MetI-like_sf"/>
</dbReference>
<dbReference type="InterPro" id="IPR005672">
    <property type="entry name" value="Phosphate_PstA"/>
</dbReference>
<keyword evidence="4" id="KW-1003">Cell membrane</keyword>
<dbReference type="GO" id="GO:0005886">
    <property type="term" value="C:plasma membrane"/>
    <property type="evidence" value="ECO:0007669"/>
    <property type="project" value="UniProtKB-SubCell"/>
</dbReference>
<organism evidence="13">
    <name type="scientific">freshwater metagenome</name>
    <dbReference type="NCBI Taxonomy" id="449393"/>
    <lineage>
        <taxon>unclassified sequences</taxon>
        <taxon>metagenomes</taxon>
        <taxon>ecological metagenomes</taxon>
    </lineage>
</organism>
<evidence type="ECO:0000256" key="1">
    <source>
        <dbReference type="ARBA" id="ARBA00004651"/>
    </source>
</evidence>
<evidence type="ECO:0000256" key="5">
    <source>
        <dbReference type="ARBA" id="ARBA00022592"/>
    </source>
</evidence>
<evidence type="ECO:0000256" key="6">
    <source>
        <dbReference type="ARBA" id="ARBA00022692"/>
    </source>
</evidence>
<feature type="transmembrane region" description="Helical" evidence="9">
    <location>
        <begin position="262"/>
        <end position="287"/>
    </location>
</feature>
<dbReference type="InterPro" id="IPR051408">
    <property type="entry name" value="Phosphate_transprt_permease"/>
</dbReference>
<comment type="subcellular location">
    <subcellularLocation>
        <location evidence="1">Cell membrane</location>
        <topology evidence="1">Multi-pass membrane protein</topology>
    </subcellularLocation>
</comment>
<feature type="transmembrane region" description="Helical" evidence="9">
    <location>
        <begin position="92"/>
        <end position="117"/>
    </location>
</feature>
<dbReference type="AlphaFoldDB" id="A0A6J7GQJ1"/>
<keyword evidence="7 9" id="KW-1133">Transmembrane helix</keyword>
<name>A0A6J7GQJ1_9ZZZZ</name>
<dbReference type="CDD" id="cd06261">
    <property type="entry name" value="TM_PBP2"/>
    <property type="match status" value="1"/>
</dbReference>
<evidence type="ECO:0000259" key="10">
    <source>
        <dbReference type="PROSITE" id="PS50928"/>
    </source>
</evidence>
<dbReference type="EMBL" id="CAEZYR010000014">
    <property type="protein sequence ID" value="CAB4732749.1"/>
    <property type="molecule type" value="Genomic_DNA"/>
</dbReference>
<dbReference type="GO" id="GO:0005315">
    <property type="term" value="F:phosphate transmembrane transporter activity"/>
    <property type="evidence" value="ECO:0007669"/>
    <property type="project" value="InterPro"/>
</dbReference>
<reference evidence="13" key="1">
    <citation type="submission" date="2020-05" db="EMBL/GenBank/DDBJ databases">
        <authorList>
            <person name="Chiriac C."/>
            <person name="Salcher M."/>
            <person name="Ghai R."/>
            <person name="Kavagutti S V."/>
        </authorList>
    </citation>
    <scope>NUCLEOTIDE SEQUENCE</scope>
</reference>
<evidence type="ECO:0000256" key="3">
    <source>
        <dbReference type="ARBA" id="ARBA00022448"/>
    </source>
</evidence>
<keyword evidence="8 9" id="KW-0472">Membrane</keyword>
<keyword evidence="5" id="KW-0592">Phosphate transport</keyword>